<dbReference type="RefSeq" id="WP_071506486.1">
    <property type="nucleotide sequence ID" value="NZ_MORL01000033.1"/>
</dbReference>
<evidence type="ECO:0000313" key="4">
    <source>
        <dbReference type="EMBL" id="OIN55839.1"/>
    </source>
</evidence>
<dbReference type="OrthoDB" id="1098628at2"/>
<feature type="domain" description="Tyr recombinase" evidence="3">
    <location>
        <begin position="335"/>
        <end position="413"/>
    </location>
</feature>
<accession>A0A1S2VAZ9</accession>
<organism evidence="4 5">
    <name type="scientific">Arsenicibacter rosenii</name>
    <dbReference type="NCBI Taxonomy" id="1750698"/>
    <lineage>
        <taxon>Bacteria</taxon>
        <taxon>Pseudomonadati</taxon>
        <taxon>Bacteroidota</taxon>
        <taxon>Cytophagia</taxon>
        <taxon>Cytophagales</taxon>
        <taxon>Spirosomataceae</taxon>
        <taxon>Arsenicibacter</taxon>
    </lineage>
</organism>
<keyword evidence="5" id="KW-1185">Reference proteome</keyword>
<gene>
    <name evidence="4" type="ORF">BLX24_27675</name>
</gene>
<dbReference type="Gene3D" id="1.10.443.10">
    <property type="entry name" value="Intergrase catalytic core"/>
    <property type="match status" value="1"/>
</dbReference>
<proteinExistence type="predicted"/>
<evidence type="ECO:0000256" key="1">
    <source>
        <dbReference type="ARBA" id="ARBA00023125"/>
    </source>
</evidence>
<dbReference type="InterPro" id="IPR010998">
    <property type="entry name" value="Integrase_recombinase_N"/>
</dbReference>
<name>A0A1S2VAZ9_9BACT</name>
<dbReference type="GO" id="GO:0006310">
    <property type="term" value="P:DNA recombination"/>
    <property type="evidence" value="ECO:0007669"/>
    <property type="project" value="UniProtKB-KW"/>
</dbReference>
<dbReference type="InterPro" id="IPR013762">
    <property type="entry name" value="Integrase-like_cat_sf"/>
</dbReference>
<dbReference type="Proteomes" id="UP000181790">
    <property type="component" value="Unassembled WGS sequence"/>
</dbReference>
<dbReference type="Pfam" id="PF00589">
    <property type="entry name" value="Phage_integrase"/>
    <property type="match status" value="1"/>
</dbReference>
<evidence type="ECO:0000256" key="2">
    <source>
        <dbReference type="ARBA" id="ARBA00023172"/>
    </source>
</evidence>
<evidence type="ECO:0000313" key="5">
    <source>
        <dbReference type="Proteomes" id="UP000181790"/>
    </source>
</evidence>
<dbReference type="GO" id="GO:0015074">
    <property type="term" value="P:DNA integration"/>
    <property type="evidence" value="ECO:0007669"/>
    <property type="project" value="InterPro"/>
</dbReference>
<reference evidence="4 5" key="1">
    <citation type="submission" date="2016-10" db="EMBL/GenBank/DDBJ databases">
        <title>Arsenicibacter rosenii gen. nov., sp. nov., an efficient arsenic-methylating bacterium isolated from an arsenic-contaminated paddy soil.</title>
        <authorList>
            <person name="Huang K."/>
        </authorList>
    </citation>
    <scope>NUCLEOTIDE SEQUENCE [LARGE SCALE GENOMIC DNA]</scope>
    <source>
        <strain evidence="4 5">SM-1</strain>
    </source>
</reference>
<dbReference type="SUPFAM" id="SSF56349">
    <property type="entry name" value="DNA breaking-rejoining enzymes"/>
    <property type="match status" value="1"/>
</dbReference>
<dbReference type="InterPro" id="IPR011010">
    <property type="entry name" value="DNA_brk_join_enz"/>
</dbReference>
<comment type="caution">
    <text evidence="4">The sequence shown here is derived from an EMBL/GenBank/DDBJ whole genome shotgun (WGS) entry which is preliminary data.</text>
</comment>
<dbReference type="Gene3D" id="1.10.150.130">
    <property type="match status" value="1"/>
</dbReference>
<dbReference type="InterPro" id="IPR002104">
    <property type="entry name" value="Integrase_catalytic"/>
</dbReference>
<evidence type="ECO:0000259" key="3">
    <source>
        <dbReference type="Pfam" id="PF00589"/>
    </source>
</evidence>
<keyword evidence="1" id="KW-0238">DNA-binding</keyword>
<keyword evidence="2" id="KW-0233">DNA recombination</keyword>
<dbReference type="EMBL" id="MORL01000033">
    <property type="protein sequence ID" value="OIN55839.1"/>
    <property type="molecule type" value="Genomic_DNA"/>
</dbReference>
<protein>
    <recommendedName>
        <fullName evidence="3">Tyr recombinase domain-containing protein</fullName>
    </recommendedName>
</protein>
<sequence>MAISVRYRLRPPKKGQTYSNPHVLQCRITVNGTQDSGFSAVWKNEKIMVNPAKWKCDQQRTSQRDDPANELIDGHRSAIREVHRNQVARGWTPTKDSVKYEFIEGIEPELKPDGSFYFRAWDSSPKPVDRRISEESAITEALAAYYIQFCGNYAKERKERWQYVQRLLIRYLEETHQPDLPCYKVNAGWARRFHAWLQTIDTGRWKNRKISPAHASTMLYRIGSVLDWLVEEQLLISNPINSIKWPAYQQKEVIFLEQHHIDQVLAMQVRGANFSAHWWFKLMMLTGMDYPDAKLYAQNRQKYESPTLDGTGVIISGLRLKPPHVQYDIPKLPQVDALFAEVTGIPEPNSHQTLYSYLYTLQDMLGFEKRITMKTARKTAGVMFLYAGYTIAEVSRILGHKSISTTEKYYVKVTRRIVESGMKRVNNR</sequence>
<dbReference type="GO" id="GO:0003677">
    <property type="term" value="F:DNA binding"/>
    <property type="evidence" value="ECO:0007669"/>
    <property type="project" value="UniProtKB-KW"/>
</dbReference>
<dbReference type="AlphaFoldDB" id="A0A1S2VAZ9"/>